<sequence length="74" mass="8812">MEAQIIFDYHERHDVGFRVNSFPTGYRLETLRALFPGQQWQTMEEKNYVRFKPTRSIIDIDLTTVKPILITNKP</sequence>
<reference evidence="1" key="1">
    <citation type="journal article" date="2015" name="Nature">
        <title>Complex archaea that bridge the gap between prokaryotes and eukaryotes.</title>
        <authorList>
            <person name="Spang A."/>
            <person name="Saw J.H."/>
            <person name="Jorgensen S.L."/>
            <person name="Zaremba-Niedzwiedzka K."/>
            <person name="Martijn J."/>
            <person name="Lind A.E."/>
            <person name="van Eijk R."/>
            <person name="Schleper C."/>
            <person name="Guy L."/>
            <person name="Ettema T.J."/>
        </authorList>
    </citation>
    <scope>NUCLEOTIDE SEQUENCE</scope>
</reference>
<gene>
    <name evidence="1" type="ORF">LCGC14_2978440</name>
</gene>
<dbReference type="AlphaFoldDB" id="A0A0F8ZEV7"/>
<comment type="caution">
    <text evidence="1">The sequence shown here is derived from an EMBL/GenBank/DDBJ whole genome shotgun (WGS) entry which is preliminary data.</text>
</comment>
<evidence type="ECO:0000313" key="1">
    <source>
        <dbReference type="EMBL" id="KKK65009.1"/>
    </source>
</evidence>
<name>A0A0F8ZEV7_9ZZZZ</name>
<accession>A0A0F8ZEV7</accession>
<dbReference type="EMBL" id="LAZR01060762">
    <property type="protein sequence ID" value="KKK65009.1"/>
    <property type="molecule type" value="Genomic_DNA"/>
</dbReference>
<proteinExistence type="predicted"/>
<organism evidence="1">
    <name type="scientific">marine sediment metagenome</name>
    <dbReference type="NCBI Taxonomy" id="412755"/>
    <lineage>
        <taxon>unclassified sequences</taxon>
        <taxon>metagenomes</taxon>
        <taxon>ecological metagenomes</taxon>
    </lineage>
</organism>
<protein>
    <submittedName>
        <fullName evidence="1">Uncharacterized protein</fullName>
    </submittedName>
</protein>